<dbReference type="SUPFAM" id="SSF82549">
    <property type="entry name" value="DAK1/DegV-like"/>
    <property type="match status" value="1"/>
</dbReference>
<dbReference type="InterPro" id="IPR003797">
    <property type="entry name" value="DegV"/>
</dbReference>
<protein>
    <submittedName>
        <fullName evidence="4">DegV family protein</fullName>
    </submittedName>
</protein>
<dbReference type="EMBL" id="CP001197">
    <property type="protein sequence ID" value="ACL07557.1"/>
    <property type="molecule type" value="Genomic_DNA"/>
</dbReference>
<dbReference type="InterPro" id="IPR050270">
    <property type="entry name" value="DegV_domain_contain"/>
</dbReference>
<keyword evidence="1" id="KW-0446">Lipid-binding</keyword>
<dbReference type="Gene3D" id="3.30.1180.10">
    <property type="match status" value="1"/>
</dbReference>
<dbReference type="KEGG" id="dvm:DvMF_0600"/>
<dbReference type="Gene3D" id="1.25.40.340">
    <property type="match status" value="1"/>
</dbReference>
<feature type="region of interest" description="Disordered" evidence="2">
    <location>
        <begin position="263"/>
        <end position="291"/>
    </location>
</feature>
<dbReference type="Pfam" id="PF02734">
    <property type="entry name" value="Dak2"/>
    <property type="match status" value="1"/>
</dbReference>
<dbReference type="InterPro" id="IPR048394">
    <property type="entry name" value="FakA-like_M"/>
</dbReference>
<evidence type="ECO:0000259" key="3">
    <source>
        <dbReference type="PROSITE" id="PS51480"/>
    </source>
</evidence>
<dbReference type="InterPro" id="IPR036117">
    <property type="entry name" value="DhaL_dom_sf"/>
</dbReference>
<dbReference type="PROSITE" id="PS51480">
    <property type="entry name" value="DHAL"/>
    <property type="match status" value="1"/>
</dbReference>
<dbReference type="GO" id="GO:0008289">
    <property type="term" value="F:lipid binding"/>
    <property type="evidence" value="ECO:0007669"/>
    <property type="project" value="UniProtKB-KW"/>
</dbReference>
<feature type="compositionally biased region" description="Polar residues" evidence="2">
    <location>
        <begin position="24"/>
        <end position="38"/>
    </location>
</feature>
<feature type="domain" description="DhaL" evidence="3">
    <location>
        <begin position="65"/>
        <end position="257"/>
    </location>
</feature>
<dbReference type="STRING" id="883.DvMF_0600"/>
<dbReference type="Pfam" id="PF21645">
    <property type="entry name" value="FakA-like_M"/>
    <property type="match status" value="1"/>
</dbReference>
<dbReference type="Pfam" id="PF02645">
    <property type="entry name" value="DegV"/>
    <property type="match status" value="1"/>
</dbReference>
<name>B8DJW1_NITV9</name>
<evidence type="ECO:0000313" key="4">
    <source>
        <dbReference type="EMBL" id="ACL07557.1"/>
    </source>
</evidence>
<dbReference type="NCBIfam" id="TIGR00762">
    <property type="entry name" value="DegV"/>
    <property type="match status" value="1"/>
</dbReference>
<dbReference type="SMART" id="SM01120">
    <property type="entry name" value="Dak2"/>
    <property type="match status" value="1"/>
</dbReference>
<feature type="compositionally biased region" description="Basic and acidic residues" evidence="2">
    <location>
        <begin position="263"/>
        <end position="272"/>
    </location>
</feature>
<organism evidence="4">
    <name type="scientific">Nitratidesulfovibrio vulgaris (strain DSM 19637 / Miyazaki F)</name>
    <name type="common">Desulfovibrio vulgaris</name>
    <dbReference type="NCBI Taxonomy" id="883"/>
    <lineage>
        <taxon>Bacteria</taxon>
        <taxon>Pseudomonadati</taxon>
        <taxon>Thermodesulfobacteriota</taxon>
        <taxon>Desulfovibrionia</taxon>
        <taxon>Desulfovibrionales</taxon>
        <taxon>Desulfovibrionaceae</taxon>
        <taxon>Nitratidesulfovibrio</taxon>
    </lineage>
</organism>
<dbReference type="HOGENOM" id="CLU_017496_2_0_7"/>
<dbReference type="AlphaFoldDB" id="B8DJW1"/>
<dbReference type="PANTHER" id="PTHR33434:SF4">
    <property type="entry name" value="PHOSPHATASE PROTEIN"/>
    <property type="match status" value="1"/>
</dbReference>
<evidence type="ECO:0000256" key="1">
    <source>
        <dbReference type="ARBA" id="ARBA00023121"/>
    </source>
</evidence>
<dbReference type="PANTHER" id="PTHR33434">
    <property type="entry name" value="DEGV DOMAIN-CONTAINING PROTEIN DR_1986-RELATED"/>
    <property type="match status" value="1"/>
</dbReference>
<feature type="region of interest" description="Disordered" evidence="2">
    <location>
        <begin position="1"/>
        <end position="57"/>
    </location>
</feature>
<dbReference type="InterPro" id="IPR004007">
    <property type="entry name" value="DhaL_dom"/>
</dbReference>
<sequence>MQQRQTPPTDQPLSQIPDHGMDQASDQTVDQLTDQASDQAPGHPQAESAPEGQAQPSRISYLDGIRFRRVVRAAARRLIEKHGHLNAINVFPVPDGDTGSNMAGTMKSIVASTSATPESSIGRMSSIVAESALMGARGNSGVILAQFLAGFSEGVKDLSRVSPRDFAEAASLAARRAVEAIAHPKEGTILTVIRDWAEHLRENCHSYKDFHHLLHDSLDRARQSVQETREKLAALKAADVVDAGGLGFVYLLEGIAEFTERGTINRRDKTDGQSETAGTAGTPGGADNATLGEAQERVAVEELTYGYCTECLIRSGATSPVDREELRVRLEELGDSIVVAGAGAVTRVHVHTDTPDTVFAIAAEYGEVSHHKAEDMLRQHRDLLAAMAGGHPQAAPAPTGTAVVTDSTCDLPRELLDQYSIRTVPLRLFLDDEEFVDKVSISADEFNRRLPSSRSARTSQPAPADFRTVYEEVLATHAQVASLHVTAMYSGTHQSAATVARMVSPHIAAVDCRTLTVGLGLVVLEAARRAQTGMDAAEVARLAARDADNLHVYVSMETLDFAVRGGRMSRGTGMVAKLLHIKPVLCFDPRKGGKVDVAAKGIGPRRAGEKLFALLERAVANMDNPRFAVAHVGAPDTAARYAKELEARFGVAPLYVMPASPVLGCHSGPGACAVALLGDPKDG</sequence>
<dbReference type="InterPro" id="IPR043168">
    <property type="entry name" value="DegV_C"/>
</dbReference>
<feature type="compositionally biased region" description="Low complexity" evidence="2">
    <location>
        <begin position="276"/>
        <end position="290"/>
    </location>
</feature>
<evidence type="ECO:0000256" key="2">
    <source>
        <dbReference type="SAM" id="MobiDB-lite"/>
    </source>
</evidence>
<dbReference type="Gene3D" id="3.40.50.10170">
    <property type="match status" value="1"/>
</dbReference>
<dbReference type="GO" id="GO:0006071">
    <property type="term" value="P:glycerol metabolic process"/>
    <property type="evidence" value="ECO:0007669"/>
    <property type="project" value="InterPro"/>
</dbReference>
<proteinExistence type="predicted"/>
<dbReference type="SUPFAM" id="SSF101473">
    <property type="entry name" value="DhaL-like"/>
    <property type="match status" value="1"/>
</dbReference>
<dbReference type="eggNOG" id="COG1461">
    <property type="taxonomic scope" value="Bacteria"/>
</dbReference>
<feature type="compositionally biased region" description="Polar residues" evidence="2">
    <location>
        <begin position="1"/>
        <end position="14"/>
    </location>
</feature>
<reference evidence="4" key="1">
    <citation type="submission" date="2008-10" db="EMBL/GenBank/DDBJ databases">
        <title>Complete sequence of Desulfovibrio vulgaris str. 'Miyazaki F'.</title>
        <authorList>
            <person name="Lucas S."/>
            <person name="Copeland A."/>
            <person name="Lapidus A."/>
            <person name="Glavina del Rio T."/>
            <person name="Dalin E."/>
            <person name="Tice H."/>
            <person name="Bruce D."/>
            <person name="Goodwin L."/>
            <person name="Pitluck S."/>
            <person name="Sims D."/>
            <person name="Brettin T."/>
            <person name="Detter J.C."/>
            <person name="Han C."/>
            <person name="Larimer F."/>
            <person name="Land M."/>
            <person name="Hauser L."/>
            <person name="Kyrpides N."/>
            <person name="Mikhailova N."/>
            <person name="Hazen T.C."/>
            <person name="Richardson P."/>
        </authorList>
    </citation>
    <scope>NUCLEOTIDE SEQUENCE</scope>
    <source>
        <strain evidence="4">Miyazaki F</strain>
    </source>
</reference>
<dbReference type="GO" id="GO:0004371">
    <property type="term" value="F:glycerone kinase activity"/>
    <property type="evidence" value="ECO:0007669"/>
    <property type="project" value="InterPro"/>
</dbReference>
<dbReference type="PROSITE" id="PS51482">
    <property type="entry name" value="DEGV"/>
    <property type="match status" value="1"/>
</dbReference>
<gene>
    <name evidence="4" type="ordered locus">DvMF_0600</name>
</gene>
<dbReference type="InterPro" id="IPR033470">
    <property type="entry name" value="FakA-like_C"/>
</dbReference>
<accession>B8DJW1</accession>
<dbReference type="SMART" id="SM01121">
    <property type="entry name" value="Dak1_2"/>
    <property type="match status" value="1"/>
</dbReference>